<evidence type="ECO:0000313" key="2">
    <source>
        <dbReference type="EMBL" id="OWZ11230.1"/>
    </source>
</evidence>
<reference evidence="3" key="1">
    <citation type="submission" date="2017-03" db="EMBL/GenBank/DDBJ databases">
        <title>Phytopthora megakarya and P. palmivora, two closely related causual agents of cacao black pod achieved similar genome size and gene model numbers by different mechanisms.</title>
        <authorList>
            <person name="Ali S."/>
            <person name="Shao J."/>
            <person name="Larry D.J."/>
            <person name="Kronmiller B."/>
            <person name="Shen D."/>
            <person name="Strem M.D."/>
            <person name="Melnick R.L."/>
            <person name="Guiltinan M.J."/>
            <person name="Tyler B.M."/>
            <person name="Meinhardt L.W."/>
            <person name="Bailey B.A."/>
        </authorList>
    </citation>
    <scope>NUCLEOTIDE SEQUENCE [LARGE SCALE GENOMIC DNA]</scope>
    <source>
        <strain evidence="3">zdho120</strain>
    </source>
</reference>
<proteinExistence type="predicted"/>
<dbReference type="EMBL" id="NBNE01002188">
    <property type="protein sequence ID" value="OWZ11230.1"/>
    <property type="molecule type" value="Genomic_DNA"/>
</dbReference>
<keyword evidence="1" id="KW-0732">Signal</keyword>
<dbReference type="AlphaFoldDB" id="A0A225W2Z4"/>
<accession>A0A225W2Z4</accession>
<evidence type="ECO:0000256" key="1">
    <source>
        <dbReference type="SAM" id="SignalP"/>
    </source>
</evidence>
<dbReference type="OrthoDB" id="119940at2759"/>
<gene>
    <name evidence="2" type="ORF">PHMEG_00015781</name>
</gene>
<feature type="chain" id="PRO_5012058909" evidence="1">
    <location>
        <begin position="29"/>
        <end position="894"/>
    </location>
</feature>
<comment type="caution">
    <text evidence="2">The sequence shown here is derived from an EMBL/GenBank/DDBJ whole genome shotgun (WGS) entry which is preliminary data.</text>
</comment>
<feature type="signal peptide" evidence="1">
    <location>
        <begin position="1"/>
        <end position="28"/>
    </location>
</feature>
<organism evidence="2 3">
    <name type="scientific">Phytophthora megakarya</name>
    <dbReference type="NCBI Taxonomy" id="4795"/>
    <lineage>
        <taxon>Eukaryota</taxon>
        <taxon>Sar</taxon>
        <taxon>Stramenopiles</taxon>
        <taxon>Oomycota</taxon>
        <taxon>Peronosporomycetes</taxon>
        <taxon>Peronosporales</taxon>
        <taxon>Peronosporaceae</taxon>
        <taxon>Phytophthora</taxon>
    </lineage>
</organism>
<protein>
    <submittedName>
        <fullName evidence="2">RxLR effector protein</fullName>
    </submittedName>
</protein>
<dbReference type="Proteomes" id="UP000198211">
    <property type="component" value="Unassembled WGS sequence"/>
</dbReference>
<name>A0A225W2Z4_9STRA</name>
<keyword evidence="3" id="KW-1185">Reference proteome</keyword>
<evidence type="ECO:0000313" key="3">
    <source>
        <dbReference type="Proteomes" id="UP000198211"/>
    </source>
</evidence>
<sequence>MSAEFHLFAHRRFFILLGVIALVSCVSAITSNFRVEENSLHLTQRPGGNLRRVQSKRSFRNLVATGANNENSDDRGLNLVESSVSKHKELTSSATQKLDHLAASVKLKLTLNNQLVTNKLYTKYGVDKVESNILESTQFRNWYRSVNKEYKTNVLEGQMAMVTTLTERHGIEGLAKLLYEARGSAIVEQLKDAQLRTWSDAGKDTRYPVVKFMGKIFGKIYKILKYPEEVMLSTLQMQIGEELLAKMIVAAKPYNNVATKLENVELKNWLSRGKTSDAVFDLLSLNKETGNITKNPAFSTWVAFEAKKSGDDSYSYVVLKLLFSYNDERLATFIGADYTGTTDTVARKLVPAVLNHWKLYAKSPDDIFKLFLMDKEKAENVLDSAALRHWVSSKQLTTGTTSSISYGKGTNDDQAIQRLRSSGTSIAEPHYTAEDRAFLGAAKVNQLSQRGIKSLQNVAKNTFPFYKQYTVDKLFKRLGLKRFDANPAIFSSKQFEQWKTRVSKDYKFDTKGDIAMVSTLTRQFGDDGLANMLVAAMHVAETRPTAMHFENAQQRYWKSNRKNSVDVFKLLKLDRQGTNVLNNPLLETWRSYMKCIGKRASNELFLQLKTSYGDAELAKMIVLAKSDVTSNRIATDLEQLQFWGWKVSSQSKAGDVFKILKLNEDGMDLLKNQVLSTWVSYVKTMKRNPYKLLLLKFKNNGYDEAQIARMIGVTKKDEISNDIASELEEIQLKRWSKERKTVEDVFVLLRLKEDGDKIFESPAWSVWVDYLAKKVSSNEDDAILSVLRNQFGVETLMDMVAKAKTVRSTEEIATRMQLSIWYWHTLGSDDVFKLLKLDEVGNNIFDTPALITWTEYVDKLNSFRKYPDAFVIVNKLQKYYGNYVLARMLAISKR</sequence>